<dbReference type="Proteomes" id="UP000244956">
    <property type="component" value="Unassembled WGS sequence"/>
</dbReference>
<dbReference type="InterPro" id="IPR002772">
    <property type="entry name" value="Glyco_hydro_3_C"/>
</dbReference>
<dbReference type="Gene3D" id="3.40.50.1700">
    <property type="entry name" value="Glycoside hydrolase family 3 C-terminal domain"/>
    <property type="match status" value="1"/>
</dbReference>
<dbReference type="InterPro" id="IPR019800">
    <property type="entry name" value="Glyco_hydro_3_AS"/>
</dbReference>
<dbReference type="GO" id="GO:0008422">
    <property type="term" value="F:beta-glucosidase activity"/>
    <property type="evidence" value="ECO:0007669"/>
    <property type="project" value="UniProtKB-ARBA"/>
</dbReference>
<accession>A0A2U2BAA3</accession>
<name>A0A2U2BAA3_9BACT</name>
<dbReference type="Pfam" id="PF01915">
    <property type="entry name" value="Glyco_hydro_3_C"/>
    <property type="match status" value="1"/>
</dbReference>
<keyword evidence="3" id="KW-0119">Carbohydrate metabolism</keyword>
<dbReference type="FunFam" id="2.60.40.10:FF:000495">
    <property type="entry name" value="Periplasmic beta-glucosidase"/>
    <property type="match status" value="1"/>
</dbReference>
<comment type="caution">
    <text evidence="7">The sequence shown here is derived from an EMBL/GenBank/DDBJ whole genome shotgun (WGS) entry which is preliminary data.</text>
</comment>
<keyword evidence="8" id="KW-1185">Reference proteome</keyword>
<keyword evidence="4" id="KW-0326">Glycosidase</keyword>
<dbReference type="GO" id="GO:0005975">
    <property type="term" value="P:carbohydrate metabolic process"/>
    <property type="evidence" value="ECO:0007669"/>
    <property type="project" value="InterPro"/>
</dbReference>
<evidence type="ECO:0000259" key="6">
    <source>
        <dbReference type="SMART" id="SM01217"/>
    </source>
</evidence>
<dbReference type="SUPFAM" id="SSF51445">
    <property type="entry name" value="(Trans)glycosidases"/>
    <property type="match status" value="1"/>
</dbReference>
<dbReference type="Pfam" id="PF14310">
    <property type="entry name" value="Fn3-like"/>
    <property type="match status" value="1"/>
</dbReference>
<dbReference type="InterPro" id="IPR017853">
    <property type="entry name" value="GH"/>
</dbReference>
<evidence type="ECO:0000313" key="7">
    <source>
        <dbReference type="EMBL" id="PWD99997.1"/>
    </source>
</evidence>
<dbReference type="InterPro" id="IPR050288">
    <property type="entry name" value="Cellulose_deg_GH3"/>
</dbReference>
<dbReference type="SMART" id="SM01217">
    <property type="entry name" value="Fn3_like"/>
    <property type="match status" value="1"/>
</dbReference>
<dbReference type="RefSeq" id="WP_109263621.1">
    <property type="nucleotide sequence ID" value="NZ_QEWP01000004.1"/>
</dbReference>
<keyword evidence="5" id="KW-0732">Signal</keyword>
<keyword evidence="2 4" id="KW-0378">Hydrolase</keyword>
<dbReference type="PRINTS" id="PR00133">
    <property type="entry name" value="GLHYDRLASE3"/>
</dbReference>
<organism evidence="7 8">
    <name type="scientific">Marinilabilia rubra</name>
    <dbReference type="NCBI Taxonomy" id="2162893"/>
    <lineage>
        <taxon>Bacteria</taxon>
        <taxon>Pseudomonadati</taxon>
        <taxon>Bacteroidota</taxon>
        <taxon>Bacteroidia</taxon>
        <taxon>Marinilabiliales</taxon>
        <taxon>Marinilabiliaceae</taxon>
        <taxon>Marinilabilia</taxon>
    </lineage>
</organism>
<comment type="similarity">
    <text evidence="1 4">Belongs to the glycosyl hydrolase 3 family.</text>
</comment>
<evidence type="ECO:0000256" key="5">
    <source>
        <dbReference type="SAM" id="SignalP"/>
    </source>
</evidence>
<dbReference type="Pfam" id="PF00933">
    <property type="entry name" value="Glyco_hydro_3"/>
    <property type="match status" value="1"/>
</dbReference>
<dbReference type="Gene3D" id="2.60.40.10">
    <property type="entry name" value="Immunoglobulins"/>
    <property type="match status" value="1"/>
</dbReference>
<dbReference type="AlphaFoldDB" id="A0A2U2BAA3"/>
<dbReference type="InterPro" id="IPR013783">
    <property type="entry name" value="Ig-like_fold"/>
</dbReference>
<dbReference type="PANTHER" id="PTHR42715">
    <property type="entry name" value="BETA-GLUCOSIDASE"/>
    <property type="match status" value="1"/>
</dbReference>
<dbReference type="Gene3D" id="3.20.20.300">
    <property type="entry name" value="Glycoside hydrolase, family 3, N-terminal domain"/>
    <property type="match status" value="1"/>
</dbReference>
<dbReference type="InterPro" id="IPR036962">
    <property type="entry name" value="Glyco_hydro_3_N_sf"/>
</dbReference>
<evidence type="ECO:0000256" key="4">
    <source>
        <dbReference type="RuleBase" id="RU361161"/>
    </source>
</evidence>
<evidence type="ECO:0000256" key="2">
    <source>
        <dbReference type="ARBA" id="ARBA00022801"/>
    </source>
</evidence>
<dbReference type="InterPro" id="IPR026891">
    <property type="entry name" value="Fn3-like"/>
</dbReference>
<dbReference type="EMBL" id="QEWP01000004">
    <property type="protein sequence ID" value="PWD99997.1"/>
    <property type="molecule type" value="Genomic_DNA"/>
</dbReference>
<evidence type="ECO:0000313" key="8">
    <source>
        <dbReference type="Proteomes" id="UP000244956"/>
    </source>
</evidence>
<dbReference type="PANTHER" id="PTHR42715:SF10">
    <property type="entry name" value="BETA-GLUCOSIDASE"/>
    <property type="match status" value="1"/>
</dbReference>
<reference evidence="7 8" key="1">
    <citation type="submission" date="2018-05" db="EMBL/GenBank/DDBJ databases">
        <title>Marinilabilia rubrum sp. nov., isolated from saltern sediment.</title>
        <authorList>
            <person name="Zhang R."/>
        </authorList>
    </citation>
    <scope>NUCLEOTIDE SEQUENCE [LARGE SCALE GENOMIC DNA]</scope>
    <source>
        <strain evidence="7 8">WTE16</strain>
    </source>
</reference>
<evidence type="ECO:0000256" key="1">
    <source>
        <dbReference type="ARBA" id="ARBA00005336"/>
    </source>
</evidence>
<feature type="domain" description="Fibronectin type III-like" evidence="6">
    <location>
        <begin position="614"/>
        <end position="684"/>
    </location>
</feature>
<dbReference type="SUPFAM" id="SSF52279">
    <property type="entry name" value="Beta-D-glucan exohydrolase, C-terminal domain"/>
    <property type="match status" value="1"/>
</dbReference>
<gene>
    <name evidence="7" type="ORF">DDZ16_06440</name>
</gene>
<protein>
    <submittedName>
        <fullName evidence="7">Glycosyl hydrolase</fullName>
    </submittedName>
</protein>
<dbReference type="InterPro" id="IPR001764">
    <property type="entry name" value="Glyco_hydro_3_N"/>
</dbReference>
<sequence length="799" mass="89316">MKKYLILLVLVIGGITVMAQDTNSKTEINHKVEQLVKQLTLEEKVSLCSGRDDWSTQPIERLDIPWIWLSDGPHGLRRAPATNKAGYGDQLPAVCFPTASALAATWDLDLISKVGQALGEEAQALDVNVLLGPGVNIKRSVLGGRNFEYFSEDPVLSGEMGAAYINGVQSRGVGTSLKHYVANNVETMRMFMNSDVDDRTLHEIYLTPFEIAVKKAQPWTVMACYNRVQGEYGTQNPYLLTEILKNDWGFEGIVVSDWFAIVDRVKALKAGLHLEMPHVSGVNDEIVLEALKNGNLDEAVLDNLISEILTVVLKAKSLEKEDAKQNVEEHHALARKVSAEAATLLKNDKDVLPLTKEKYKNVAIIGEFASSPRYQGNGSSEVKPTQLDNALDIIKDEYGKGIKITYAQGYNLKDDNDFSLIEEATQAAANADIALVFAGLPLHYESEGIDRKHIDMPEAHNKLIEEISKVQENTTVVLTNGSAVAMPWVDQVPAILETWLGGQAGAGGTADVIFGKVNPSGKLAETFPVRLEDTPAFFNFPGEQGNVLYGERIFVGYRFYDERNIKPLFPFGHGMSYTQFEYSDMNVSSKEITDKDVLDVTIKVKNTGSVKGKEIVQIYVSDPECTLQRPEKELKKFAKVELAPGEEKEVTFQLSSRDFSYYDAKRDMWIAESGQFVILAAASSRDIRKSESIILNSTQQIPMMVDEYTFVKELWENEETRELLKEYFPNWIKGWTPEGKLLDEANIPGFFLEHPIIKFPYITNNEITHQEVKELINKCKGMTYTPEVVKLKDVENVSF</sequence>
<proteinExistence type="inferred from homology"/>
<feature type="signal peptide" evidence="5">
    <location>
        <begin position="1"/>
        <end position="19"/>
    </location>
</feature>
<feature type="chain" id="PRO_5015426668" evidence="5">
    <location>
        <begin position="20"/>
        <end position="799"/>
    </location>
</feature>
<dbReference type="PROSITE" id="PS00775">
    <property type="entry name" value="GLYCOSYL_HYDROL_F3"/>
    <property type="match status" value="1"/>
</dbReference>
<evidence type="ECO:0000256" key="3">
    <source>
        <dbReference type="ARBA" id="ARBA00023277"/>
    </source>
</evidence>
<dbReference type="InterPro" id="IPR036881">
    <property type="entry name" value="Glyco_hydro_3_C_sf"/>
</dbReference>
<dbReference type="OrthoDB" id="9805821at2"/>